<accession>A0A8X6TYC0</accession>
<dbReference type="GO" id="GO:0033204">
    <property type="term" value="F:ribonuclease P RNA binding"/>
    <property type="evidence" value="ECO:0007669"/>
    <property type="project" value="InterPro"/>
</dbReference>
<sequence length="155" mass="17820">MVRVKYRYILCELVTETHKNILELPLKLFVLKQAINDSVNELHGDFGIACIQARFIIKVFNPITRIVVLRVDRRFHSVLSTSLPLVTSAGKLKFTIRTLHLSGTIRCALDFLVNYDKQKLCQLVQKHDISAEDQQELSAIIANCEQKLYKIPNKK</sequence>
<evidence type="ECO:0000313" key="7">
    <source>
        <dbReference type="EMBL" id="GFT63025.1"/>
    </source>
</evidence>
<dbReference type="GO" id="GO:0006364">
    <property type="term" value="P:rRNA processing"/>
    <property type="evidence" value="ECO:0007669"/>
    <property type="project" value="UniProtKB-KW"/>
</dbReference>
<evidence type="ECO:0000256" key="1">
    <source>
        <dbReference type="ARBA" id="ARBA00010800"/>
    </source>
</evidence>
<keyword evidence="3 6" id="KW-0819">tRNA processing</keyword>
<dbReference type="PIRSF" id="PIRSF023803">
    <property type="entry name" value="Ribonuclease_P_prd"/>
    <property type="match status" value="1"/>
</dbReference>
<dbReference type="EMBL" id="BMAW01114713">
    <property type="protein sequence ID" value="GFT63025.1"/>
    <property type="molecule type" value="Genomic_DNA"/>
</dbReference>
<evidence type="ECO:0000256" key="2">
    <source>
        <dbReference type="ARBA" id="ARBA00022552"/>
    </source>
</evidence>
<dbReference type="InterPro" id="IPR002759">
    <property type="entry name" value="Pop5/Rpp14/Rnp2-like"/>
</dbReference>
<keyword evidence="8" id="KW-1185">Reference proteome</keyword>
<organism evidence="7 8">
    <name type="scientific">Nephila pilipes</name>
    <name type="common">Giant wood spider</name>
    <name type="synonym">Nephila maculata</name>
    <dbReference type="NCBI Taxonomy" id="299642"/>
    <lineage>
        <taxon>Eukaryota</taxon>
        <taxon>Metazoa</taxon>
        <taxon>Ecdysozoa</taxon>
        <taxon>Arthropoda</taxon>
        <taxon>Chelicerata</taxon>
        <taxon>Arachnida</taxon>
        <taxon>Araneae</taxon>
        <taxon>Araneomorphae</taxon>
        <taxon>Entelegynae</taxon>
        <taxon>Araneoidea</taxon>
        <taxon>Nephilidae</taxon>
        <taxon>Nephila</taxon>
    </lineage>
</organism>
<dbReference type="InterPro" id="IPR038085">
    <property type="entry name" value="Rnp2-like_sf"/>
</dbReference>
<comment type="similarity">
    <text evidence="1 6">Belongs to the eukaryotic/archaeal RNase P protein component 2 family.</text>
</comment>
<comment type="subcellular location">
    <subcellularLocation>
        <location evidence="6">Nucleus</location>
        <location evidence="6">Nucleolus</location>
    </subcellularLocation>
</comment>
<reference evidence="7" key="1">
    <citation type="submission" date="2020-08" db="EMBL/GenBank/DDBJ databases">
        <title>Multicomponent nature underlies the extraordinary mechanical properties of spider dragline silk.</title>
        <authorList>
            <person name="Kono N."/>
            <person name="Nakamura H."/>
            <person name="Mori M."/>
            <person name="Yoshida Y."/>
            <person name="Ohtoshi R."/>
            <person name="Malay A.D."/>
            <person name="Moran D.A.P."/>
            <person name="Tomita M."/>
            <person name="Numata K."/>
            <person name="Arakawa K."/>
        </authorList>
    </citation>
    <scope>NUCLEOTIDE SEQUENCE</scope>
</reference>
<protein>
    <recommendedName>
        <fullName evidence="5 6">Ribonuclease P/MRP protein subunit POP5</fullName>
    </recommendedName>
</protein>
<dbReference type="InterPro" id="IPR016819">
    <property type="entry name" value="RNase_P/MRP_POP5"/>
</dbReference>
<dbReference type="PANTHER" id="PTHR48414">
    <property type="entry name" value="POP5 HOMOLOG, RIBONUCLEASE P_MRP SUBUNIT"/>
    <property type="match status" value="1"/>
</dbReference>
<dbReference type="PANTHER" id="PTHR48414:SF1">
    <property type="entry name" value="POP5 HOMOLOG, RIBONUCLEASE P_MRP SUBUNIT"/>
    <property type="match status" value="1"/>
</dbReference>
<dbReference type="Gene3D" id="3.30.70.3250">
    <property type="entry name" value="Ribonuclease P, Pop5 subunit"/>
    <property type="match status" value="1"/>
</dbReference>
<comment type="function">
    <text evidence="6">Component of ribonuclease P, a protein complex that generates mature tRNA molecules by cleaving their 5'-ends.</text>
</comment>
<keyword evidence="4 6" id="KW-0539">Nucleus</keyword>
<dbReference type="GO" id="GO:0030677">
    <property type="term" value="C:ribonuclease P complex"/>
    <property type="evidence" value="ECO:0007669"/>
    <property type="project" value="InterPro"/>
</dbReference>
<gene>
    <name evidence="7" type="primary">POP5</name>
    <name evidence="7" type="ORF">NPIL_685511</name>
</gene>
<evidence type="ECO:0000256" key="4">
    <source>
        <dbReference type="ARBA" id="ARBA00023242"/>
    </source>
</evidence>
<evidence type="ECO:0000256" key="3">
    <source>
        <dbReference type="ARBA" id="ARBA00022694"/>
    </source>
</evidence>
<keyword evidence="2" id="KW-0698">rRNA processing</keyword>
<dbReference type="GO" id="GO:0005730">
    <property type="term" value="C:nucleolus"/>
    <property type="evidence" value="ECO:0007669"/>
    <property type="project" value="UniProtKB-SubCell"/>
</dbReference>
<proteinExistence type="inferred from homology"/>
<evidence type="ECO:0000256" key="5">
    <source>
        <dbReference type="ARBA" id="ARBA00044198"/>
    </source>
</evidence>
<name>A0A8X6TYC0_NEPPI</name>
<dbReference type="SUPFAM" id="SSF160350">
    <property type="entry name" value="Rnp2-like"/>
    <property type="match status" value="1"/>
</dbReference>
<dbReference type="OrthoDB" id="277888at2759"/>
<evidence type="ECO:0000313" key="8">
    <source>
        <dbReference type="Proteomes" id="UP000887013"/>
    </source>
</evidence>
<dbReference type="Pfam" id="PF01900">
    <property type="entry name" value="RNase_P_Rpp14"/>
    <property type="match status" value="1"/>
</dbReference>
<comment type="caution">
    <text evidence="7">The sequence shown here is derived from an EMBL/GenBank/DDBJ whole genome shotgun (WGS) entry which is preliminary data.</text>
</comment>
<dbReference type="GO" id="GO:0001682">
    <property type="term" value="P:tRNA 5'-leader removal"/>
    <property type="evidence" value="ECO:0007669"/>
    <property type="project" value="InterPro"/>
</dbReference>
<dbReference type="AlphaFoldDB" id="A0A8X6TYC0"/>
<dbReference type="Proteomes" id="UP000887013">
    <property type="component" value="Unassembled WGS sequence"/>
</dbReference>
<evidence type="ECO:0000256" key="6">
    <source>
        <dbReference type="PIRNR" id="PIRNR023803"/>
    </source>
</evidence>